<evidence type="ECO:0000256" key="1">
    <source>
        <dbReference type="ARBA" id="ARBA00004141"/>
    </source>
</evidence>
<evidence type="ECO:0000256" key="5">
    <source>
        <dbReference type="ARBA" id="ARBA00022989"/>
    </source>
</evidence>
<feature type="domain" description="Ionotropic glutamate receptor C-terminal" evidence="15">
    <location>
        <begin position="165"/>
        <end position="410"/>
    </location>
</feature>
<dbReference type="Gene3D" id="3.40.190.10">
    <property type="entry name" value="Periplasmic binding protein-like II"/>
    <property type="match status" value="1"/>
</dbReference>
<comment type="subcellular location">
    <subcellularLocation>
        <location evidence="1">Membrane</location>
        <topology evidence="1">Multi-pass membrane protein</topology>
    </subcellularLocation>
</comment>
<comment type="function">
    <text evidence="12">Glutamate-gated receptor that probably acts as a non-selective cation channel. May be involved in light-signal transduction and calcium homeostasis via the regulation of calcium influx into cells.</text>
</comment>
<feature type="region of interest" description="Disordered" evidence="13">
    <location>
        <begin position="507"/>
        <end position="542"/>
    </location>
</feature>
<keyword evidence="7 14" id="KW-0472">Membrane</keyword>
<evidence type="ECO:0000259" key="15">
    <source>
        <dbReference type="SMART" id="SM00079"/>
    </source>
</evidence>
<keyword evidence="6" id="KW-0406">Ion transport</keyword>
<evidence type="ECO:0000256" key="13">
    <source>
        <dbReference type="SAM" id="MobiDB-lite"/>
    </source>
</evidence>
<protein>
    <submittedName>
        <fullName evidence="16">Glutamate receptor 2.8</fullName>
    </submittedName>
</protein>
<sequence>MVVDRVPVPSSADEDALDALLYRLKAMPTRVFVVHATHDLAARLFRRASKAGMMSDGYAWVAKDGVASFLDSFDPEDLDFMQGVVSLRPHVKYTKQVKNFSARFRARFRKENPSSDDDVLNDATVLRLWSYDTARAIAAAAEAASVPGPAFRTPQNSTARTDLDRLGVSATGEALLRAVLNTTFDGMAGRFKLVDGQLQVAAYEVVNIIGNGAMTVGFWTPESGISRDLKVGSSKGEAGEQPVEAGGDHMGVRGADPDLELHGEPDVDADGAAAPGPTVTDVKELQRRGQHIGYQEGSFIEPLLTKMGFDGRKMKKYSTLDQYAEALSNGSVNGGVDAVFDEIPYLKMFLSQQSSQHRDGYMQVGPIYKTDGFGFVFPRGSPMTGDVSRQILKLAEGDKMAQIEKAWFGEPGACQDALAGCGGGSSNLSFWSFGGLFLITGVVSSLMLLLYLAIFAYREREELREAEAKAEAEAGSGSVSVRRLRAWLQHFDRKDLKSPTFKTWNDGSVRNGSEFTGRTPRWNGGAGDASMTPRAGGEEHANAMEGTSPLSVYISSEMNAGSSPEGTPASEISESFEQRIEGAAAAVEMTMPTASQ</sequence>
<evidence type="ECO:0000256" key="4">
    <source>
        <dbReference type="ARBA" id="ARBA00022692"/>
    </source>
</evidence>
<evidence type="ECO:0000313" key="16">
    <source>
        <dbReference type="EMBL" id="EMS46128.1"/>
    </source>
</evidence>
<feature type="transmembrane region" description="Helical" evidence="14">
    <location>
        <begin position="430"/>
        <end position="454"/>
    </location>
</feature>
<dbReference type="FunFam" id="3.40.50.2300:FF:000188">
    <property type="entry name" value="Glutamate receptor"/>
    <property type="match status" value="1"/>
</dbReference>
<dbReference type="InterPro" id="IPR001320">
    <property type="entry name" value="Iontro_rcpt_C"/>
</dbReference>
<evidence type="ECO:0000256" key="11">
    <source>
        <dbReference type="ARBA" id="ARBA00023303"/>
    </source>
</evidence>
<organism evidence="16">
    <name type="scientific">Triticum urartu</name>
    <name type="common">Red wild einkorn</name>
    <name type="synonym">Crithodium urartu</name>
    <dbReference type="NCBI Taxonomy" id="4572"/>
    <lineage>
        <taxon>Eukaryota</taxon>
        <taxon>Viridiplantae</taxon>
        <taxon>Streptophyta</taxon>
        <taxon>Embryophyta</taxon>
        <taxon>Tracheophyta</taxon>
        <taxon>Spermatophyta</taxon>
        <taxon>Magnoliopsida</taxon>
        <taxon>Liliopsida</taxon>
        <taxon>Poales</taxon>
        <taxon>Poaceae</taxon>
        <taxon>BOP clade</taxon>
        <taxon>Pooideae</taxon>
        <taxon>Triticodae</taxon>
        <taxon>Triticeae</taxon>
        <taxon>Triticinae</taxon>
        <taxon>Triticum</taxon>
    </lineage>
</organism>
<dbReference type="eggNOG" id="KOG1052">
    <property type="taxonomic scope" value="Eukaryota"/>
</dbReference>
<evidence type="ECO:0000256" key="9">
    <source>
        <dbReference type="ARBA" id="ARBA00023180"/>
    </source>
</evidence>
<keyword evidence="4 14" id="KW-0812">Transmembrane</keyword>
<evidence type="ECO:0000256" key="7">
    <source>
        <dbReference type="ARBA" id="ARBA00023136"/>
    </source>
</evidence>
<evidence type="ECO:0000256" key="2">
    <source>
        <dbReference type="ARBA" id="ARBA00011095"/>
    </source>
</evidence>
<evidence type="ECO:0000256" key="6">
    <source>
        <dbReference type="ARBA" id="ARBA00023065"/>
    </source>
</evidence>
<dbReference type="InterPro" id="IPR028082">
    <property type="entry name" value="Peripla_BP_I"/>
</dbReference>
<dbReference type="FunFam" id="3.40.190.10:FF:000195">
    <property type="entry name" value="Glutamate receptor 2.7"/>
    <property type="match status" value="1"/>
</dbReference>
<gene>
    <name evidence="16" type="ORF">TRIUR3_02529</name>
</gene>
<dbReference type="SMART" id="SM00079">
    <property type="entry name" value="PBPe"/>
    <property type="match status" value="1"/>
</dbReference>
<dbReference type="PANTHER" id="PTHR34836">
    <property type="entry name" value="OS06G0188250 PROTEIN"/>
    <property type="match status" value="1"/>
</dbReference>
<dbReference type="SUPFAM" id="SSF53822">
    <property type="entry name" value="Periplasmic binding protein-like I"/>
    <property type="match status" value="1"/>
</dbReference>
<feature type="compositionally biased region" description="Basic and acidic residues" evidence="13">
    <location>
        <begin position="246"/>
        <end position="256"/>
    </location>
</feature>
<evidence type="ECO:0000256" key="14">
    <source>
        <dbReference type="SAM" id="Phobius"/>
    </source>
</evidence>
<dbReference type="GO" id="GO:0015276">
    <property type="term" value="F:ligand-gated monoatomic ion channel activity"/>
    <property type="evidence" value="ECO:0007669"/>
    <property type="project" value="InterPro"/>
</dbReference>
<feature type="region of interest" description="Disordered" evidence="13">
    <location>
        <begin position="231"/>
        <end position="256"/>
    </location>
</feature>
<name>M7Y825_TRIUA</name>
<dbReference type="AlphaFoldDB" id="M7Y825"/>
<keyword evidence="10" id="KW-1071">Ligand-gated ion channel</keyword>
<dbReference type="OMA" id="HQHAMEG"/>
<dbReference type="GO" id="GO:0016020">
    <property type="term" value="C:membrane"/>
    <property type="evidence" value="ECO:0007669"/>
    <property type="project" value="UniProtKB-SubCell"/>
</dbReference>
<evidence type="ECO:0000256" key="12">
    <source>
        <dbReference type="ARBA" id="ARBA00049638"/>
    </source>
</evidence>
<dbReference type="SUPFAM" id="SSF53850">
    <property type="entry name" value="Periplasmic binding protein-like II"/>
    <property type="match status" value="1"/>
</dbReference>
<evidence type="ECO:0000256" key="8">
    <source>
        <dbReference type="ARBA" id="ARBA00023170"/>
    </source>
</evidence>
<keyword evidence="5 14" id="KW-1133">Transmembrane helix</keyword>
<dbReference type="PANTHER" id="PTHR34836:SF1">
    <property type="entry name" value="OS09G0428600 PROTEIN"/>
    <property type="match status" value="1"/>
</dbReference>
<keyword evidence="9" id="KW-0325">Glycoprotein</keyword>
<keyword evidence="8 16" id="KW-0675">Receptor</keyword>
<accession>M7Y825</accession>
<reference evidence="16" key="1">
    <citation type="journal article" date="2013" name="Nature">
        <title>Draft genome of the wheat A-genome progenitor Triticum urartu.</title>
        <authorList>
            <person name="Ling H.Q."/>
            <person name="Zhao S."/>
            <person name="Liu D."/>
            <person name="Wang J."/>
            <person name="Sun H."/>
            <person name="Zhang C."/>
            <person name="Fan H."/>
            <person name="Li D."/>
            <person name="Dong L."/>
            <person name="Tao Y."/>
            <person name="Gao C."/>
            <person name="Wu H."/>
            <person name="Li Y."/>
            <person name="Cui Y."/>
            <person name="Guo X."/>
            <person name="Zheng S."/>
            <person name="Wang B."/>
            <person name="Yu K."/>
            <person name="Liang Q."/>
            <person name="Yang W."/>
            <person name="Lou X."/>
            <person name="Chen J."/>
            <person name="Feng M."/>
            <person name="Jian J."/>
            <person name="Zhang X."/>
            <person name="Luo G."/>
            <person name="Jiang Y."/>
            <person name="Liu J."/>
            <person name="Wang Z."/>
            <person name="Sha Y."/>
            <person name="Zhang B."/>
            <person name="Wu H."/>
            <person name="Tang D."/>
            <person name="Shen Q."/>
            <person name="Xue P."/>
            <person name="Zou S."/>
            <person name="Wang X."/>
            <person name="Liu X."/>
            <person name="Wang F."/>
            <person name="Yang Y."/>
            <person name="An X."/>
            <person name="Dong Z."/>
            <person name="Zhang K."/>
            <person name="Zhang X."/>
            <person name="Luo M.C."/>
            <person name="Dvorak J."/>
            <person name="Tong Y."/>
            <person name="Wang J."/>
            <person name="Yang H."/>
            <person name="Li Z."/>
            <person name="Wang D."/>
            <person name="Zhang A."/>
            <person name="Wang J."/>
        </authorList>
    </citation>
    <scope>NUCLEOTIDE SEQUENCE</scope>
</reference>
<evidence type="ECO:0000256" key="3">
    <source>
        <dbReference type="ARBA" id="ARBA00022448"/>
    </source>
</evidence>
<proteinExistence type="predicted"/>
<keyword evidence="11" id="KW-0407">Ion channel</keyword>
<dbReference type="Gene3D" id="3.40.50.2300">
    <property type="match status" value="1"/>
</dbReference>
<dbReference type="Pfam" id="PF01094">
    <property type="entry name" value="ANF_receptor"/>
    <property type="match status" value="1"/>
</dbReference>
<keyword evidence="3" id="KW-0813">Transport</keyword>
<dbReference type="STRING" id="4572.M7Y825"/>
<comment type="subunit">
    <text evidence="2">May form heteromers.</text>
</comment>
<evidence type="ECO:0000256" key="10">
    <source>
        <dbReference type="ARBA" id="ARBA00023286"/>
    </source>
</evidence>
<dbReference type="InterPro" id="IPR015683">
    <property type="entry name" value="Ionotropic_Glu_rcpt"/>
</dbReference>
<dbReference type="InterPro" id="IPR001828">
    <property type="entry name" value="ANF_lig-bd_rcpt"/>
</dbReference>
<dbReference type="EMBL" id="KD278040">
    <property type="protein sequence ID" value="EMS46128.1"/>
    <property type="molecule type" value="Genomic_DNA"/>
</dbReference>
<feature type="compositionally biased region" description="Polar residues" evidence="13">
    <location>
        <begin position="507"/>
        <end position="516"/>
    </location>
</feature>